<keyword evidence="3" id="KW-0479">Metal-binding</keyword>
<feature type="region of interest" description="Disordered" evidence="9">
    <location>
        <begin position="543"/>
        <end position="564"/>
    </location>
</feature>
<keyword evidence="11" id="KW-0732">Signal</keyword>
<keyword evidence="6 10" id="KW-1133">Transmembrane helix</keyword>
<dbReference type="AlphaFoldDB" id="A0A0C2WWN3"/>
<name>A0A0C2WWN3_AMAMK</name>
<organism evidence="13 14">
    <name type="scientific">Amanita muscaria (strain Koide BX008)</name>
    <dbReference type="NCBI Taxonomy" id="946122"/>
    <lineage>
        <taxon>Eukaryota</taxon>
        <taxon>Fungi</taxon>
        <taxon>Dikarya</taxon>
        <taxon>Basidiomycota</taxon>
        <taxon>Agaricomycotina</taxon>
        <taxon>Agaricomycetes</taxon>
        <taxon>Agaricomycetidae</taxon>
        <taxon>Agaricales</taxon>
        <taxon>Pluteineae</taxon>
        <taxon>Amanitaceae</taxon>
        <taxon>Amanita</taxon>
    </lineage>
</organism>
<evidence type="ECO:0000256" key="2">
    <source>
        <dbReference type="ARBA" id="ARBA00022692"/>
    </source>
</evidence>
<dbReference type="InParanoid" id="A0A0C2WWN3"/>
<dbReference type="OrthoDB" id="8062037at2759"/>
<proteinExistence type="predicted"/>
<dbReference type="Proteomes" id="UP000054549">
    <property type="component" value="Unassembled WGS sequence"/>
</dbReference>
<feature type="chain" id="PRO_5002158506" description="RING-type domain-containing protein" evidence="11">
    <location>
        <begin position="20"/>
        <end position="564"/>
    </location>
</feature>
<dbReference type="InterPro" id="IPR013083">
    <property type="entry name" value="Znf_RING/FYVE/PHD"/>
</dbReference>
<evidence type="ECO:0000256" key="9">
    <source>
        <dbReference type="SAM" id="MobiDB-lite"/>
    </source>
</evidence>
<keyword evidence="2 10" id="KW-0812">Transmembrane</keyword>
<evidence type="ECO:0000256" key="11">
    <source>
        <dbReference type="SAM" id="SignalP"/>
    </source>
</evidence>
<evidence type="ECO:0000259" key="12">
    <source>
        <dbReference type="PROSITE" id="PS50089"/>
    </source>
</evidence>
<dbReference type="EMBL" id="KN818237">
    <property type="protein sequence ID" value="KIL66217.1"/>
    <property type="molecule type" value="Genomic_DNA"/>
</dbReference>
<feature type="signal peptide" evidence="11">
    <location>
        <begin position="1"/>
        <end position="19"/>
    </location>
</feature>
<dbReference type="HOGENOM" id="CLU_008264_3_1_1"/>
<reference evidence="13 14" key="1">
    <citation type="submission" date="2014-04" db="EMBL/GenBank/DDBJ databases">
        <title>Evolutionary Origins and Diversification of the Mycorrhizal Mutualists.</title>
        <authorList>
            <consortium name="DOE Joint Genome Institute"/>
            <consortium name="Mycorrhizal Genomics Consortium"/>
            <person name="Kohler A."/>
            <person name="Kuo A."/>
            <person name="Nagy L.G."/>
            <person name="Floudas D."/>
            <person name="Copeland A."/>
            <person name="Barry K.W."/>
            <person name="Cichocki N."/>
            <person name="Veneault-Fourrey C."/>
            <person name="LaButti K."/>
            <person name="Lindquist E.A."/>
            <person name="Lipzen A."/>
            <person name="Lundell T."/>
            <person name="Morin E."/>
            <person name="Murat C."/>
            <person name="Riley R."/>
            <person name="Ohm R."/>
            <person name="Sun H."/>
            <person name="Tunlid A."/>
            <person name="Henrissat B."/>
            <person name="Grigoriev I.V."/>
            <person name="Hibbett D.S."/>
            <person name="Martin F."/>
        </authorList>
    </citation>
    <scope>NUCLEOTIDE SEQUENCE [LARGE SCALE GENOMIC DNA]</scope>
    <source>
        <strain evidence="13 14">Koide BX008</strain>
    </source>
</reference>
<feature type="domain" description="RING-type" evidence="12">
    <location>
        <begin position="448"/>
        <end position="492"/>
    </location>
</feature>
<evidence type="ECO:0000256" key="1">
    <source>
        <dbReference type="ARBA" id="ARBA00004370"/>
    </source>
</evidence>
<evidence type="ECO:0000256" key="7">
    <source>
        <dbReference type="ARBA" id="ARBA00023136"/>
    </source>
</evidence>
<keyword evidence="7 10" id="KW-0472">Membrane</keyword>
<evidence type="ECO:0000256" key="6">
    <source>
        <dbReference type="ARBA" id="ARBA00022989"/>
    </source>
</evidence>
<evidence type="ECO:0000256" key="4">
    <source>
        <dbReference type="ARBA" id="ARBA00022771"/>
    </source>
</evidence>
<dbReference type="PANTHER" id="PTHR46539:SF1">
    <property type="entry name" value="E3 UBIQUITIN-PROTEIN LIGASE ATL42"/>
    <property type="match status" value="1"/>
</dbReference>
<sequence>MLSSQLFFLLWSFGSFAQAYIPAQPTNSSEAAVNGGLNITDISKLHLQWYANGSYLDNVSYQLAGAESNGLSRGVLVHFSEASTSEDTPPTDTPWIAMVSCDANATNASMQVDVFTLARDKGARSAVRNPPLKVNSNSSLLQLLYSSYSLACIINPEYADPDNFDHVLDIFSTQSNTSAHLIEGEFGEQVQGNVTVYSTYDSNLLNNSASVINSSLAAGFPTAPGFVYASLRAYNATGDLSGPGGTGSTNTPNASSTSSSPNTALAMIVLYAITGCVSALFCIVIISGAIRAIRHPERYGPRNRVGEDGSPLQSRARGLTRAILDTFPVVKFGVSPTTEDGEVVKDVEAQTLADTEMQSRNGHSNGRDSVGESIIMEYHTDQEQIENRGSDMEANGVPSTSMNDAIPRVSSNLDRNAYIGAEQSGIAGRSSGKTKVELVPEAIGTETCPICILDFEDGDDLRILPCEGRHRFHQQCVDPWLLELSSSCPICRHDFHALETMMNHDSDDEIHEHRLSTRFSQATLSNRFSRYLRFARRRRSRLRREMEQDTATVEPSPISPDHDT</sequence>
<keyword evidence="4 8" id="KW-0863">Zinc-finger</keyword>
<dbReference type="GO" id="GO:0008270">
    <property type="term" value="F:zinc ion binding"/>
    <property type="evidence" value="ECO:0007669"/>
    <property type="project" value="UniProtKB-KW"/>
</dbReference>
<dbReference type="PANTHER" id="PTHR46539">
    <property type="entry name" value="E3 UBIQUITIN-PROTEIN LIGASE ATL42"/>
    <property type="match status" value="1"/>
</dbReference>
<dbReference type="STRING" id="946122.A0A0C2WWN3"/>
<comment type="subcellular location">
    <subcellularLocation>
        <location evidence="1">Membrane</location>
    </subcellularLocation>
</comment>
<evidence type="ECO:0000256" key="10">
    <source>
        <dbReference type="SAM" id="Phobius"/>
    </source>
</evidence>
<dbReference type="Gene3D" id="3.30.40.10">
    <property type="entry name" value="Zinc/RING finger domain, C3HC4 (zinc finger)"/>
    <property type="match status" value="1"/>
</dbReference>
<feature type="transmembrane region" description="Helical" evidence="10">
    <location>
        <begin position="264"/>
        <end position="290"/>
    </location>
</feature>
<gene>
    <name evidence="13" type="ORF">M378DRAFT_75328</name>
</gene>
<keyword evidence="14" id="KW-1185">Reference proteome</keyword>
<protein>
    <recommendedName>
        <fullName evidence="12">RING-type domain-containing protein</fullName>
    </recommendedName>
</protein>
<accession>A0A0C2WWN3</accession>
<dbReference type="PROSITE" id="PS50089">
    <property type="entry name" value="ZF_RING_2"/>
    <property type="match status" value="1"/>
</dbReference>
<keyword evidence="5" id="KW-0862">Zinc</keyword>
<dbReference type="Pfam" id="PF13639">
    <property type="entry name" value="zf-RING_2"/>
    <property type="match status" value="1"/>
</dbReference>
<dbReference type="CDD" id="cd16454">
    <property type="entry name" value="RING-H2_PA-TM-RING"/>
    <property type="match status" value="1"/>
</dbReference>
<dbReference type="SMART" id="SM00184">
    <property type="entry name" value="RING"/>
    <property type="match status" value="1"/>
</dbReference>
<evidence type="ECO:0000256" key="8">
    <source>
        <dbReference type="PROSITE-ProRule" id="PRU00175"/>
    </source>
</evidence>
<dbReference type="GO" id="GO:0016020">
    <property type="term" value="C:membrane"/>
    <property type="evidence" value="ECO:0007669"/>
    <property type="project" value="UniProtKB-SubCell"/>
</dbReference>
<dbReference type="InterPro" id="IPR001841">
    <property type="entry name" value="Znf_RING"/>
</dbReference>
<evidence type="ECO:0000313" key="14">
    <source>
        <dbReference type="Proteomes" id="UP000054549"/>
    </source>
</evidence>
<evidence type="ECO:0000313" key="13">
    <source>
        <dbReference type="EMBL" id="KIL66217.1"/>
    </source>
</evidence>
<evidence type="ECO:0000256" key="5">
    <source>
        <dbReference type="ARBA" id="ARBA00022833"/>
    </source>
</evidence>
<dbReference type="SUPFAM" id="SSF57850">
    <property type="entry name" value="RING/U-box"/>
    <property type="match status" value="1"/>
</dbReference>
<evidence type="ECO:0000256" key="3">
    <source>
        <dbReference type="ARBA" id="ARBA00022723"/>
    </source>
</evidence>